<keyword evidence="5 11" id="KW-0349">Heme</keyword>
<dbReference type="Pfam" id="PF00067">
    <property type="entry name" value="p450"/>
    <property type="match status" value="1"/>
</dbReference>
<evidence type="ECO:0000256" key="10">
    <source>
        <dbReference type="ARBA" id="ARBA00023136"/>
    </source>
</evidence>
<dbReference type="CDD" id="cd11072">
    <property type="entry name" value="CYP71-like"/>
    <property type="match status" value="1"/>
</dbReference>
<feature type="binding site" description="axial binding residue" evidence="11">
    <location>
        <position position="442"/>
    </location>
    <ligand>
        <name>heme</name>
        <dbReference type="ChEBI" id="CHEBI:30413"/>
    </ligand>
    <ligandPart>
        <name>Fe</name>
        <dbReference type="ChEBI" id="CHEBI:18248"/>
    </ligandPart>
</feature>
<keyword evidence="15" id="KW-1185">Reference proteome</keyword>
<dbReference type="InterPro" id="IPR036396">
    <property type="entry name" value="Cyt_P450_sf"/>
</dbReference>
<dbReference type="GO" id="GO:0005506">
    <property type="term" value="F:iron ion binding"/>
    <property type="evidence" value="ECO:0007669"/>
    <property type="project" value="InterPro"/>
</dbReference>
<evidence type="ECO:0000256" key="4">
    <source>
        <dbReference type="ARBA" id="ARBA00010617"/>
    </source>
</evidence>
<dbReference type="InterPro" id="IPR017972">
    <property type="entry name" value="Cyt_P450_CS"/>
</dbReference>
<evidence type="ECO:0000256" key="1">
    <source>
        <dbReference type="ARBA" id="ARBA00001971"/>
    </source>
</evidence>
<dbReference type="FunFam" id="1.10.630.10:FF:000011">
    <property type="entry name" value="Cytochrome P450 83B1"/>
    <property type="match status" value="1"/>
</dbReference>
<gene>
    <name evidence="14" type="ORF">OSB04_021323</name>
</gene>
<keyword evidence="8 11" id="KW-0408">Iron</keyword>
<evidence type="ECO:0000256" key="5">
    <source>
        <dbReference type="ARBA" id="ARBA00022617"/>
    </source>
</evidence>
<comment type="subcellular location">
    <subcellularLocation>
        <location evidence="2">Membrane</location>
    </subcellularLocation>
</comment>
<sequence>MFSVILSLLFIFTGILFGWQYSIHVHRSKLPPGPKPLPIIGNLHLLGKQPTHRALYKLSQTYGSIMSMRLGSVNAVVVSSPDAAKLFLGTHDAIFASRPKLQVSKYLYHGKGLVLTEYGPHWRNVRKFCMIELLSAAKVNRFAGMRREEIGLMVEKVRVASKVHEVVNLGEAAGDMIEGMTCRMLFGKKNDERFVFKKIINEILGVLGVFNLADYFPILIPFDLQGLTRKLKSLSKDIDEMLELLMKEKEEGNVSMLQRCDQTSFIDILLSLRKEYSNTHDNLSASIDRLTVKAVLLDMLAGGIDTSKSSIEWILSALIKHPRVMKRLREEIKTVVGDKQMVEETDLAKLSYLHMVIKEGLRLYPVGPLLVPHESIEDIVINGYNIPKKTLVLINIWAIGRDPKVWSENWPEFRPERFLEREIDFRGPEFQLMTFGIGRRECPGMNLGLLNIGLAVSNLVHCFDWILPNGMSPNDLDMNEKFGLNMPKIEPLLAIPTYRMA</sequence>
<protein>
    <recommendedName>
        <fullName evidence="16">Cytochrome P450</fullName>
    </recommendedName>
</protein>
<evidence type="ECO:0000256" key="9">
    <source>
        <dbReference type="ARBA" id="ARBA00023033"/>
    </source>
</evidence>
<dbReference type="PRINTS" id="PR00463">
    <property type="entry name" value="EP450I"/>
</dbReference>
<evidence type="ECO:0000313" key="14">
    <source>
        <dbReference type="EMBL" id="KAJ9548780.1"/>
    </source>
</evidence>
<dbReference type="InterPro" id="IPR002401">
    <property type="entry name" value="Cyt_P450_E_grp-I"/>
</dbReference>
<dbReference type="GO" id="GO:0016020">
    <property type="term" value="C:membrane"/>
    <property type="evidence" value="ECO:0007669"/>
    <property type="project" value="UniProtKB-SubCell"/>
</dbReference>
<dbReference type="InterPro" id="IPR001128">
    <property type="entry name" value="Cyt_P450"/>
</dbReference>
<evidence type="ECO:0000256" key="6">
    <source>
        <dbReference type="ARBA" id="ARBA00022723"/>
    </source>
</evidence>
<keyword evidence="7 12" id="KW-0560">Oxidoreductase</keyword>
<keyword evidence="6 11" id="KW-0479">Metal-binding</keyword>
<dbReference type="GO" id="GO:0016712">
    <property type="term" value="F:oxidoreductase activity, acting on paired donors, with incorporation or reduction of molecular oxygen, reduced flavin or flavoprotein as one donor, and incorporation of one atom of oxygen"/>
    <property type="evidence" value="ECO:0007669"/>
    <property type="project" value="UniProtKB-ARBA"/>
</dbReference>
<dbReference type="PROSITE" id="PS00086">
    <property type="entry name" value="CYTOCHROME_P450"/>
    <property type="match status" value="1"/>
</dbReference>
<dbReference type="PANTHER" id="PTHR47943">
    <property type="entry name" value="CYTOCHROME P450 93A3-LIKE"/>
    <property type="match status" value="1"/>
</dbReference>
<evidence type="ECO:0000256" key="11">
    <source>
        <dbReference type="PIRSR" id="PIRSR602401-1"/>
    </source>
</evidence>
<dbReference type="GO" id="GO:0051762">
    <property type="term" value="P:sesquiterpene biosynthetic process"/>
    <property type="evidence" value="ECO:0007669"/>
    <property type="project" value="UniProtKB-ARBA"/>
</dbReference>
<accession>A0AA38WE37</accession>
<dbReference type="PANTHER" id="PTHR47943:SF2">
    <property type="entry name" value="CYTOCHROME P450"/>
    <property type="match status" value="1"/>
</dbReference>
<keyword evidence="9 12" id="KW-0503">Monooxygenase</keyword>
<feature type="coiled-coil region" evidence="13">
    <location>
        <begin position="224"/>
        <end position="251"/>
    </location>
</feature>
<name>A0AA38WE37_9ASTR</name>
<comment type="similarity">
    <text evidence="4 12">Belongs to the cytochrome P450 family.</text>
</comment>
<dbReference type="PRINTS" id="PR00385">
    <property type="entry name" value="P450"/>
</dbReference>
<evidence type="ECO:0000256" key="7">
    <source>
        <dbReference type="ARBA" id="ARBA00023002"/>
    </source>
</evidence>
<proteinExistence type="inferred from homology"/>
<dbReference type="Gene3D" id="1.10.630.10">
    <property type="entry name" value="Cytochrome P450"/>
    <property type="match status" value="1"/>
</dbReference>
<evidence type="ECO:0000256" key="2">
    <source>
        <dbReference type="ARBA" id="ARBA00004370"/>
    </source>
</evidence>
<evidence type="ECO:0000256" key="13">
    <source>
        <dbReference type="SAM" id="Coils"/>
    </source>
</evidence>
<dbReference type="AlphaFoldDB" id="A0AA38WE37"/>
<dbReference type="GO" id="GO:0020037">
    <property type="term" value="F:heme binding"/>
    <property type="evidence" value="ECO:0007669"/>
    <property type="project" value="InterPro"/>
</dbReference>
<dbReference type="EMBL" id="JARYMX010000005">
    <property type="protein sequence ID" value="KAJ9548780.1"/>
    <property type="molecule type" value="Genomic_DNA"/>
</dbReference>
<evidence type="ECO:0000313" key="15">
    <source>
        <dbReference type="Proteomes" id="UP001172457"/>
    </source>
</evidence>
<comment type="caution">
    <text evidence="14">The sequence shown here is derived from an EMBL/GenBank/DDBJ whole genome shotgun (WGS) entry which is preliminary data.</text>
</comment>
<evidence type="ECO:0008006" key="16">
    <source>
        <dbReference type="Google" id="ProtNLM"/>
    </source>
</evidence>
<dbReference type="SUPFAM" id="SSF48264">
    <property type="entry name" value="Cytochrome P450"/>
    <property type="match status" value="1"/>
</dbReference>
<comment type="pathway">
    <text evidence="3">Secondary metabolite biosynthesis; terpenoid biosynthesis.</text>
</comment>
<keyword evidence="13" id="KW-0175">Coiled coil</keyword>
<comment type="cofactor">
    <cofactor evidence="1 11">
        <name>heme</name>
        <dbReference type="ChEBI" id="CHEBI:30413"/>
    </cofactor>
</comment>
<evidence type="ECO:0000256" key="3">
    <source>
        <dbReference type="ARBA" id="ARBA00004721"/>
    </source>
</evidence>
<reference evidence="14" key="1">
    <citation type="submission" date="2023-03" db="EMBL/GenBank/DDBJ databases">
        <title>Chromosome-scale reference genome and RAD-based genetic map of yellow starthistle (Centaurea solstitialis) reveal putative structural variation and QTLs associated with invader traits.</title>
        <authorList>
            <person name="Reatini B."/>
            <person name="Cang F.A."/>
            <person name="Jiang Q."/>
            <person name="Mckibben M.T.W."/>
            <person name="Barker M.S."/>
            <person name="Rieseberg L.H."/>
            <person name="Dlugosch K.M."/>
        </authorList>
    </citation>
    <scope>NUCLEOTIDE SEQUENCE</scope>
    <source>
        <strain evidence="14">CAN-66</strain>
        <tissue evidence="14">Leaf</tissue>
    </source>
</reference>
<organism evidence="14 15">
    <name type="scientific">Centaurea solstitialis</name>
    <name type="common">yellow star-thistle</name>
    <dbReference type="NCBI Taxonomy" id="347529"/>
    <lineage>
        <taxon>Eukaryota</taxon>
        <taxon>Viridiplantae</taxon>
        <taxon>Streptophyta</taxon>
        <taxon>Embryophyta</taxon>
        <taxon>Tracheophyta</taxon>
        <taxon>Spermatophyta</taxon>
        <taxon>Magnoliopsida</taxon>
        <taxon>eudicotyledons</taxon>
        <taxon>Gunneridae</taxon>
        <taxon>Pentapetalae</taxon>
        <taxon>asterids</taxon>
        <taxon>campanulids</taxon>
        <taxon>Asterales</taxon>
        <taxon>Asteraceae</taxon>
        <taxon>Carduoideae</taxon>
        <taxon>Cardueae</taxon>
        <taxon>Centaureinae</taxon>
        <taxon>Centaurea</taxon>
    </lineage>
</organism>
<keyword evidence="10" id="KW-0472">Membrane</keyword>
<evidence type="ECO:0000256" key="12">
    <source>
        <dbReference type="RuleBase" id="RU000461"/>
    </source>
</evidence>
<dbReference type="Proteomes" id="UP001172457">
    <property type="component" value="Chromosome 5"/>
</dbReference>
<evidence type="ECO:0000256" key="8">
    <source>
        <dbReference type="ARBA" id="ARBA00023004"/>
    </source>
</evidence>